<evidence type="ECO:0000313" key="1">
    <source>
        <dbReference type="EMBL" id="RHD40638.1"/>
    </source>
</evidence>
<evidence type="ECO:0000313" key="2">
    <source>
        <dbReference type="EMBL" id="UVQ98608.1"/>
    </source>
</evidence>
<proteinExistence type="predicted"/>
<accession>A0A414F3F5</accession>
<reference evidence="1 3" key="1">
    <citation type="submission" date="2018-08" db="EMBL/GenBank/DDBJ databases">
        <title>A genome reference for cultivated species of the human gut microbiota.</title>
        <authorList>
            <person name="Zou Y."/>
            <person name="Xue W."/>
            <person name="Luo G."/>
        </authorList>
    </citation>
    <scope>NUCLEOTIDE SEQUENCE [LARGE SCALE GENOMIC DNA]</scope>
    <source>
        <strain evidence="1 3">AM31-16AC</strain>
    </source>
</reference>
<reference evidence="2" key="2">
    <citation type="submission" date="2022-08" db="EMBL/GenBank/DDBJ databases">
        <title>Genome Sequencing of Bacteroides fragilis Group Isolates with Nanopore Technology.</title>
        <authorList>
            <person name="Tisza M.J."/>
            <person name="Smith D."/>
            <person name="Dekker J.P."/>
        </authorList>
    </citation>
    <scope>NUCLEOTIDE SEQUENCE</scope>
    <source>
        <strain evidence="2">BFG-474</strain>
    </source>
</reference>
<organism evidence="1 3">
    <name type="scientific">Bacteroides caccae</name>
    <dbReference type="NCBI Taxonomy" id="47678"/>
    <lineage>
        <taxon>Bacteria</taxon>
        <taxon>Pseudomonadati</taxon>
        <taxon>Bacteroidota</taxon>
        <taxon>Bacteroidia</taxon>
        <taxon>Bacteroidales</taxon>
        <taxon>Bacteroidaceae</taxon>
        <taxon>Bacteroides</taxon>
    </lineage>
</organism>
<protein>
    <recommendedName>
        <fullName evidence="4">CD-NTase-associated protein 12/Pycsar effector protein TIR domain-containing protein</fullName>
    </recommendedName>
</protein>
<dbReference type="AlphaFoldDB" id="A0A414F3F5"/>
<dbReference type="Proteomes" id="UP000284689">
    <property type="component" value="Unassembled WGS sequence"/>
</dbReference>
<gene>
    <name evidence="1" type="ORF">DW794_21805</name>
    <name evidence="2" type="ORF">NXW23_10025</name>
</gene>
<dbReference type="EMBL" id="CP103166">
    <property type="protein sequence ID" value="UVQ98608.1"/>
    <property type="molecule type" value="Genomic_DNA"/>
</dbReference>
<evidence type="ECO:0000313" key="3">
    <source>
        <dbReference type="Proteomes" id="UP000284689"/>
    </source>
</evidence>
<dbReference type="Proteomes" id="UP001060260">
    <property type="component" value="Chromosome"/>
</dbReference>
<evidence type="ECO:0008006" key="4">
    <source>
        <dbReference type="Google" id="ProtNLM"/>
    </source>
</evidence>
<name>A0A414F3F5_9BACE</name>
<sequence>MKLNIFYSWQSDLPNKTNRQFIKNCLDAAMNDIHANNKIISDWSIESDSRGEIGTPELASRIFAKIDQCDIFVADISIINPNIDFRKTSNPNVLIELGYASSKLGWDRILCIHNLMYGKIEDLPFDIRHRKPIAYTPESKTLTKNLIYQIQEIIDNRISNKKYYTSIKREIDNALQAILIDTSKLLFFGERPKCYDYNLILHMTRDELLKELFEKELLGFQLFKDNNQNLHEFVSLYNNQVYLNFLGEKEKYSLAKILLQFKDFLRIINDHSIYNKKEITTDYDIVNANQINENNPQNSYILLKKIDEQKRVVMDSGTFHKKQLSNLLYLYRIKSDAIETVIEKILDLALEINEWIRISGNYFMINDRLLSETK</sequence>
<dbReference type="RefSeq" id="WP_122265219.1">
    <property type="nucleotide sequence ID" value="NZ_JADNDN010000058.1"/>
</dbReference>
<dbReference type="EMBL" id="QSJD01000063">
    <property type="protein sequence ID" value="RHD40638.1"/>
    <property type="molecule type" value="Genomic_DNA"/>
</dbReference>